<comment type="caution">
    <text evidence="1">The sequence shown here is derived from an EMBL/GenBank/DDBJ whole genome shotgun (WGS) entry which is preliminary data.</text>
</comment>
<reference evidence="1 2" key="1">
    <citation type="submission" date="2022-03" db="EMBL/GenBank/DDBJ databases">
        <title>Complete genome analysis of Roseomonas KG 17.1 : a prolific producer of plant growth promoters.</title>
        <authorList>
            <person name="Saadouli I."/>
            <person name="Najjari A."/>
            <person name="Mosbah A."/>
            <person name="Ouzari H.I."/>
        </authorList>
    </citation>
    <scope>NUCLEOTIDE SEQUENCE [LARGE SCALE GENOMIC DNA]</scope>
    <source>
        <strain evidence="1 2">KG17-1</strain>
    </source>
</reference>
<dbReference type="PANTHER" id="PTHR13061:SF29">
    <property type="entry name" value="GAMMA CARBONIC ANHYDRASE-LIKE 1, MITOCHONDRIAL-RELATED"/>
    <property type="match status" value="1"/>
</dbReference>
<evidence type="ECO:0000313" key="1">
    <source>
        <dbReference type="EMBL" id="MCI0752900.1"/>
    </source>
</evidence>
<dbReference type="RefSeq" id="WP_120009236.1">
    <property type="nucleotide sequence ID" value="NZ_JALBUU010000004.1"/>
</dbReference>
<name>A0ABS9W0S3_9PROT</name>
<dbReference type="EMBL" id="JALBUU010000004">
    <property type="protein sequence ID" value="MCI0752900.1"/>
    <property type="molecule type" value="Genomic_DNA"/>
</dbReference>
<gene>
    <name evidence="1" type="ORF">MON41_03870</name>
</gene>
<dbReference type="Gene3D" id="2.160.10.10">
    <property type="entry name" value="Hexapeptide repeat proteins"/>
    <property type="match status" value="1"/>
</dbReference>
<dbReference type="PANTHER" id="PTHR13061">
    <property type="entry name" value="DYNACTIN SUBUNIT P25"/>
    <property type="match status" value="1"/>
</dbReference>
<dbReference type="SUPFAM" id="SSF51161">
    <property type="entry name" value="Trimeric LpxA-like enzymes"/>
    <property type="match status" value="1"/>
</dbReference>
<dbReference type="Proteomes" id="UP001201985">
    <property type="component" value="Unassembled WGS sequence"/>
</dbReference>
<sequence length="174" mass="18442">MSNLLPFEGRLPAVDPTAFVAPTAAVIGDVEIGPDASVWYHCVLRGDTNFIRVGARSNVQDGTIVHVARGTLPAIIGDDVTVGHACIIHACTLRNGSFIGMGATVLDGAVVEEGGMLGAGSLLPPGKRIGPNELWLGSPARLVRVMGPEEREQWKATTAHYVELSKRHRTSIVE</sequence>
<protein>
    <submittedName>
        <fullName evidence="1">Gamma carbonic anhydrase family protein</fullName>
    </submittedName>
</protein>
<evidence type="ECO:0000313" key="2">
    <source>
        <dbReference type="Proteomes" id="UP001201985"/>
    </source>
</evidence>
<accession>A0ABS9W0S3</accession>
<dbReference type="CDD" id="cd04645">
    <property type="entry name" value="LbH_gamma_CA_like"/>
    <property type="match status" value="1"/>
</dbReference>
<keyword evidence="2" id="KW-1185">Reference proteome</keyword>
<organism evidence="1 2">
    <name type="scientific">Teichococcus vastitatis</name>
    <dbReference type="NCBI Taxonomy" id="2307076"/>
    <lineage>
        <taxon>Bacteria</taxon>
        <taxon>Pseudomonadati</taxon>
        <taxon>Pseudomonadota</taxon>
        <taxon>Alphaproteobacteria</taxon>
        <taxon>Acetobacterales</taxon>
        <taxon>Roseomonadaceae</taxon>
        <taxon>Roseomonas</taxon>
    </lineage>
</organism>
<dbReference type="InterPro" id="IPR011004">
    <property type="entry name" value="Trimer_LpxA-like_sf"/>
</dbReference>
<dbReference type="InterPro" id="IPR047324">
    <property type="entry name" value="LbH_gamma_CA-like"/>
</dbReference>
<dbReference type="InterPro" id="IPR050484">
    <property type="entry name" value="Transf_Hexapept/Carb_Anhydrase"/>
</dbReference>
<proteinExistence type="predicted"/>